<dbReference type="PRINTS" id="PR00837">
    <property type="entry name" value="V5TPXLIKE"/>
</dbReference>
<dbReference type="InterPro" id="IPR018244">
    <property type="entry name" value="Allrgn_V5/Tpx1_CS"/>
</dbReference>
<feature type="compositionally biased region" description="Low complexity" evidence="1">
    <location>
        <begin position="59"/>
        <end position="73"/>
    </location>
</feature>
<feature type="domain" description="SCP" evidence="3">
    <location>
        <begin position="143"/>
        <end position="276"/>
    </location>
</feature>
<feature type="region of interest" description="Disordered" evidence="1">
    <location>
        <begin position="24"/>
        <end position="84"/>
    </location>
</feature>
<dbReference type="SUPFAM" id="SSF55797">
    <property type="entry name" value="PR-1-like"/>
    <property type="match status" value="1"/>
</dbReference>
<dbReference type="Gene3D" id="3.40.33.10">
    <property type="entry name" value="CAP"/>
    <property type="match status" value="1"/>
</dbReference>
<feature type="chain" id="PRO_5045386676" description="SCP domain-containing protein" evidence="2">
    <location>
        <begin position="18"/>
        <end position="280"/>
    </location>
</feature>
<organism evidence="4 5">
    <name type="scientific">Bionectria ochroleuca</name>
    <name type="common">Gliocladium roseum</name>
    <dbReference type="NCBI Taxonomy" id="29856"/>
    <lineage>
        <taxon>Eukaryota</taxon>
        <taxon>Fungi</taxon>
        <taxon>Dikarya</taxon>
        <taxon>Ascomycota</taxon>
        <taxon>Pezizomycotina</taxon>
        <taxon>Sordariomycetes</taxon>
        <taxon>Hypocreomycetidae</taxon>
        <taxon>Hypocreales</taxon>
        <taxon>Bionectriaceae</taxon>
        <taxon>Clonostachys</taxon>
    </lineage>
</organism>
<proteinExistence type="predicted"/>
<dbReference type="InterPro" id="IPR014044">
    <property type="entry name" value="CAP_dom"/>
</dbReference>
<dbReference type="Proteomes" id="UP000766486">
    <property type="component" value="Unassembled WGS sequence"/>
</dbReference>
<accession>A0ABY6UNN3</accession>
<feature type="compositionally biased region" description="Polar residues" evidence="1">
    <location>
        <begin position="74"/>
        <end position="83"/>
    </location>
</feature>
<dbReference type="PANTHER" id="PTHR10334">
    <property type="entry name" value="CYSTEINE-RICH SECRETORY PROTEIN-RELATED"/>
    <property type="match status" value="1"/>
</dbReference>
<dbReference type="CDD" id="cd05382">
    <property type="entry name" value="CAP_GAPR1-like"/>
    <property type="match status" value="1"/>
</dbReference>
<evidence type="ECO:0000256" key="2">
    <source>
        <dbReference type="SAM" id="SignalP"/>
    </source>
</evidence>
<feature type="signal peptide" evidence="2">
    <location>
        <begin position="1"/>
        <end position="17"/>
    </location>
</feature>
<feature type="compositionally biased region" description="Polar residues" evidence="1">
    <location>
        <begin position="25"/>
        <end position="55"/>
    </location>
</feature>
<dbReference type="InterPro" id="IPR035940">
    <property type="entry name" value="CAP_sf"/>
</dbReference>
<dbReference type="Pfam" id="PF00188">
    <property type="entry name" value="CAP"/>
    <property type="match status" value="1"/>
</dbReference>
<evidence type="ECO:0000259" key="3">
    <source>
        <dbReference type="SMART" id="SM00198"/>
    </source>
</evidence>
<keyword evidence="2" id="KW-0732">Signal</keyword>
<gene>
    <name evidence="4" type="ORF">CLO192961_LOCUS329063</name>
</gene>
<sequence>MRFSILSIALLASNAVAAPRKACSESGQAGQTRSVPQISHTPVSNHHSRRPTSAVTKIPSSPTPSSQPIRPSSQFTPPGSVQWPTDIIEIPTVSSPAAQPTTLQTIASSVVVTATSAAVTTTSAAPAATSSAASSPGSSSLTTDEQAALDAHNAARAEVGNPDLEWDTSLVADAQEWADHLASLGSLEHSSVSDQGECLFQTYTGSTPYTDAVNAFVSEKSSYNGETIDSSNYLTFGHYTQVIWKSTTKVGMAKASGSDGSVYVVARYSPPGNYIGEKPY</sequence>
<dbReference type="EMBL" id="CABFNS010000851">
    <property type="protein sequence ID" value="VUC32815.1"/>
    <property type="molecule type" value="Genomic_DNA"/>
</dbReference>
<name>A0ABY6UNN3_BIOOC</name>
<comment type="caution">
    <text evidence="4">The sequence shown here is derived from an EMBL/GenBank/DDBJ whole genome shotgun (WGS) entry which is preliminary data.</text>
</comment>
<dbReference type="SMART" id="SM00198">
    <property type="entry name" value="SCP"/>
    <property type="match status" value="1"/>
</dbReference>
<feature type="region of interest" description="Disordered" evidence="1">
    <location>
        <begin position="121"/>
        <end position="147"/>
    </location>
</feature>
<evidence type="ECO:0000313" key="4">
    <source>
        <dbReference type="EMBL" id="VUC32815.1"/>
    </source>
</evidence>
<dbReference type="PROSITE" id="PS01009">
    <property type="entry name" value="CRISP_1"/>
    <property type="match status" value="1"/>
</dbReference>
<keyword evidence="5" id="KW-1185">Reference proteome</keyword>
<feature type="compositionally biased region" description="Low complexity" evidence="1">
    <location>
        <begin position="121"/>
        <end position="143"/>
    </location>
</feature>
<dbReference type="InterPro" id="IPR001283">
    <property type="entry name" value="CRISP-related"/>
</dbReference>
<dbReference type="InterPro" id="IPR034113">
    <property type="entry name" value="SCP_GAPR1-like"/>
</dbReference>
<protein>
    <recommendedName>
        <fullName evidence="3">SCP domain-containing protein</fullName>
    </recommendedName>
</protein>
<evidence type="ECO:0000256" key="1">
    <source>
        <dbReference type="SAM" id="MobiDB-lite"/>
    </source>
</evidence>
<evidence type="ECO:0000313" key="5">
    <source>
        <dbReference type="Proteomes" id="UP000766486"/>
    </source>
</evidence>
<reference evidence="4 5" key="1">
    <citation type="submission" date="2019-06" db="EMBL/GenBank/DDBJ databases">
        <authorList>
            <person name="Broberg M."/>
        </authorList>
    </citation>
    <scope>NUCLEOTIDE SEQUENCE [LARGE SCALE GENOMIC DNA]</scope>
</reference>